<evidence type="ECO:0000313" key="4">
    <source>
        <dbReference type="Proteomes" id="UP000653411"/>
    </source>
</evidence>
<name>A0A918CVW7_9ACTN</name>
<keyword evidence="2" id="KW-0812">Transmembrane</keyword>
<keyword evidence="2" id="KW-0472">Membrane</keyword>
<comment type="caution">
    <text evidence="3">The sequence shown here is derived from an EMBL/GenBank/DDBJ whole genome shotgun (WGS) entry which is preliminary data.</text>
</comment>
<feature type="compositionally biased region" description="Basic and acidic residues" evidence="1">
    <location>
        <begin position="184"/>
        <end position="200"/>
    </location>
</feature>
<keyword evidence="4" id="KW-1185">Reference proteome</keyword>
<evidence type="ECO:0000313" key="3">
    <source>
        <dbReference type="EMBL" id="GGN36997.1"/>
    </source>
</evidence>
<dbReference type="AlphaFoldDB" id="A0A918CVW7"/>
<feature type="region of interest" description="Disordered" evidence="1">
    <location>
        <begin position="135"/>
        <end position="268"/>
    </location>
</feature>
<keyword evidence="2" id="KW-1133">Transmembrane helix</keyword>
<dbReference type="EMBL" id="BMML01000025">
    <property type="protein sequence ID" value="GGN36997.1"/>
    <property type="molecule type" value="Genomic_DNA"/>
</dbReference>
<feature type="region of interest" description="Disordered" evidence="1">
    <location>
        <begin position="1"/>
        <end position="41"/>
    </location>
</feature>
<gene>
    <name evidence="3" type="ORF">GCM10011578_080820</name>
</gene>
<feature type="transmembrane region" description="Helical" evidence="2">
    <location>
        <begin position="106"/>
        <end position="126"/>
    </location>
</feature>
<sequence>MPAEPEHTSAHPTDVAGTAIPRTEPDAQAPGGYGGRFADDAFDCPSPSAGHAWSAVPAPAAETGESVAPLPVPLPLPVPGTDSGTARGRARKAGDRWLAAVRHRSALTATVALIALAGFGFALFTVGDTVSATPTPGGTAQVSAPKAPPEQPVQPVQPVPFRLAGSAVSAAPPAQTSPLPGADNGREQDGEHGGRSRDARTVPATATAPTTDSRVGISRRPAITVPPPPGHRRPPSPPSHHHPAHTPRPSPPHPHHPADCHHPSLSAGRHGRVHLVPYVSLVPGGFP</sequence>
<evidence type="ECO:0000256" key="1">
    <source>
        <dbReference type="SAM" id="MobiDB-lite"/>
    </source>
</evidence>
<reference evidence="3" key="2">
    <citation type="submission" date="2020-09" db="EMBL/GenBank/DDBJ databases">
        <authorList>
            <person name="Sun Q."/>
            <person name="Zhou Y."/>
        </authorList>
    </citation>
    <scope>NUCLEOTIDE SEQUENCE</scope>
    <source>
        <strain evidence="3">CGMCC 4.7110</strain>
    </source>
</reference>
<protein>
    <submittedName>
        <fullName evidence="3">Uncharacterized protein</fullName>
    </submittedName>
</protein>
<organism evidence="3 4">
    <name type="scientific">Streptomyces fuscichromogenes</name>
    <dbReference type="NCBI Taxonomy" id="1324013"/>
    <lineage>
        <taxon>Bacteria</taxon>
        <taxon>Bacillati</taxon>
        <taxon>Actinomycetota</taxon>
        <taxon>Actinomycetes</taxon>
        <taxon>Kitasatosporales</taxon>
        <taxon>Streptomycetaceae</taxon>
        <taxon>Streptomyces</taxon>
    </lineage>
</organism>
<feature type="compositionally biased region" description="Low complexity" evidence="1">
    <location>
        <begin position="201"/>
        <end position="212"/>
    </location>
</feature>
<dbReference type="Proteomes" id="UP000653411">
    <property type="component" value="Unassembled WGS sequence"/>
</dbReference>
<proteinExistence type="predicted"/>
<dbReference type="RefSeq" id="WP_189267905.1">
    <property type="nucleotide sequence ID" value="NZ_BMML01000025.1"/>
</dbReference>
<evidence type="ECO:0000256" key="2">
    <source>
        <dbReference type="SAM" id="Phobius"/>
    </source>
</evidence>
<accession>A0A918CVW7</accession>
<feature type="compositionally biased region" description="Pro residues" evidence="1">
    <location>
        <begin position="146"/>
        <end position="158"/>
    </location>
</feature>
<feature type="compositionally biased region" description="Basic residues" evidence="1">
    <location>
        <begin position="230"/>
        <end position="245"/>
    </location>
</feature>
<reference evidence="3" key="1">
    <citation type="journal article" date="2014" name="Int. J. Syst. Evol. Microbiol.">
        <title>Complete genome sequence of Corynebacterium casei LMG S-19264T (=DSM 44701T), isolated from a smear-ripened cheese.</title>
        <authorList>
            <consortium name="US DOE Joint Genome Institute (JGI-PGF)"/>
            <person name="Walter F."/>
            <person name="Albersmeier A."/>
            <person name="Kalinowski J."/>
            <person name="Ruckert C."/>
        </authorList>
    </citation>
    <scope>NUCLEOTIDE SEQUENCE</scope>
    <source>
        <strain evidence="3">CGMCC 4.7110</strain>
    </source>
</reference>